<feature type="non-terminal residue" evidence="1">
    <location>
        <position position="37"/>
    </location>
</feature>
<evidence type="ECO:0000313" key="1">
    <source>
        <dbReference type="EMBL" id="CAF94822.1"/>
    </source>
</evidence>
<dbReference type="OrthoDB" id="428655at2759"/>
<dbReference type="KEGG" id="tng:GSTEN00011190G001"/>
<reference evidence="1" key="2">
    <citation type="submission" date="2004-02" db="EMBL/GenBank/DDBJ databases">
        <authorList>
            <consortium name="Genoscope"/>
            <consortium name="Whitehead Institute Centre for Genome Research"/>
        </authorList>
    </citation>
    <scope>NUCLEOTIDE SEQUENCE</scope>
</reference>
<reference evidence="1" key="1">
    <citation type="journal article" date="2004" name="Nature">
        <title>Genome duplication in the teleost fish Tetraodon nigroviridis reveals the early vertebrate proto-karyotype.</title>
        <authorList>
            <person name="Jaillon O."/>
            <person name="Aury J.-M."/>
            <person name="Brunet F."/>
            <person name="Petit J.-L."/>
            <person name="Stange-Thomann N."/>
            <person name="Mauceli E."/>
            <person name="Bouneau L."/>
            <person name="Fischer C."/>
            <person name="Ozouf-Costaz C."/>
            <person name="Bernot A."/>
            <person name="Nicaud S."/>
            <person name="Jaffe D."/>
            <person name="Fisher S."/>
            <person name="Lutfalla G."/>
            <person name="Dossat C."/>
            <person name="Segurens B."/>
            <person name="Dasilva C."/>
            <person name="Salanoubat M."/>
            <person name="Levy M."/>
            <person name="Boudet N."/>
            <person name="Castellano S."/>
            <person name="Anthouard V."/>
            <person name="Jubin C."/>
            <person name="Castelli V."/>
            <person name="Katinka M."/>
            <person name="Vacherie B."/>
            <person name="Biemont C."/>
            <person name="Skalli Z."/>
            <person name="Cattolico L."/>
            <person name="Poulain J."/>
            <person name="De Berardinis V."/>
            <person name="Cruaud C."/>
            <person name="Duprat S."/>
            <person name="Brottier P."/>
            <person name="Coutanceau J.-P."/>
            <person name="Gouzy J."/>
            <person name="Parra G."/>
            <person name="Lardier G."/>
            <person name="Chapple C."/>
            <person name="McKernan K.J."/>
            <person name="McEwan P."/>
            <person name="Bosak S."/>
            <person name="Kellis M."/>
            <person name="Volff J.-N."/>
            <person name="Guigo R."/>
            <person name="Zody M.C."/>
            <person name="Mesirov J."/>
            <person name="Lindblad-Toh K."/>
            <person name="Birren B."/>
            <person name="Nusbaum C."/>
            <person name="Kahn D."/>
            <person name="Robinson-Rechavi M."/>
            <person name="Laudet V."/>
            <person name="Schachter V."/>
            <person name="Quetier F."/>
            <person name="Saurin W."/>
            <person name="Scarpelli C."/>
            <person name="Wincker P."/>
            <person name="Lander E.S."/>
            <person name="Weissenbach J."/>
            <person name="Roest Crollius H."/>
        </authorList>
    </citation>
    <scope>NUCLEOTIDE SEQUENCE [LARGE SCALE GENOMIC DNA]</scope>
</reference>
<gene>
    <name evidence="1" type="ORF">GSTENG00011190001</name>
</gene>
<comment type="caution">
    <text evidence="1">The sequence shown here is derived from an EMBL/GenBank/DDBJ whole genome shotgun (WGS) entry which is preliminary data.</text>
</comment>
<dbReference type="EMBL" id="CAAE01013198">
    <property type="protein sequence ID" value="CAF94822.1"/>
    <property type="molecule type" value="Genomic_DNA"/>
</dbReference>
<accession>Q4SX10</accession>
<dbReference type="AlphaFoldDB" id="Q4SX10"/>
<sequence>KYEVKKRRVLKGKSVPEYAAIKPQGKGLMVASEKPFV</sequence>
<feature type="non-terminal residue" evidence="1">
    <location>
        <position position="1"/>
    </location>
</feature>
<name>Q4SX10_TETNG</name>
<proteinExistence type="predicted"/>
<protein>
    <submittedName>
        <fullName evidence="1">(spotted green pufferfish) hypothetical protein</fullName>
    </submittedName>
</protein>
<organism evidence="1">
    <name type="scientific">Tetraodon nigroviridis</name>
    <name type="common">Spotted green pufferfish</name>
    <name type="synonym">Chelonodon nigroviridis</name>
    <dbReference type="NCBI Taxonomy" id="99883"/>
    <lineage>
        <taxon>Eukaryota</taxon>
        <taxon>Metazoa</taxon>
        <taxon>Chordata</taxon>
        <taxon>Craniata</taxon>
        <taxon>Vertebrata</taxon>
        <taxon>Euteleostomi</taxon>
        <taxon>Actinopterygii</taxon>
        <taxon>Neopterygii</taxon>
        <taxon>Teleostei</taxon>
        <taxon>Neoteleostei</taxon>
        <taxon>Acanthomorphata</taxon>
        <taxon>Eupercaria</taxon>
        <taxon>Tetraodontiformes</taxon>
        <taxon>Tetradontoidea</taxon>
        <taxon>Tetraodontidae</taxon>
        <taxon>Tetraodon</taxon>
    </lineage>
</organism>